<dbReference type="HOGENOM" id="CLU_013841_1_1_1"/>
<keyword evidence="8" id="KW-0472">Membrane</keyword>
<dbReference type="GO" id="GO:0016020">
    <property type="term" value="C:membrane"/>
    <property type="evidence" value="ECO:0007669"/>
    <property type="project" value="UniProtKB-SubCell"/>
</dbReference>
<sequence length="641" mass="74748">MWIKRKHNTALLAITLFTTLIVLQLASYNDERIIGDFKSAYHRGTNSFSNLLKKRITKNQLIFPVEFPIKNEELRSFVSQSKTFNLKEFNNPKIFKYDKVSSPLTSNIIHSSYHDHQIDLYNDLTSIDLNLEECDSLKNTISVEINTPSSVDVSLHEILSKFLEEYETNPYYKEMTPFFLTELKLQLEYNVIDHYWYRLAGSSVWLEQYQAHFMISRILYTPKGQRNQPSVSLTYGQLFDKNWKELVNTKIIVPTNNLNTKPKKESQDGHYKIIKFPYFLPIPFWHDYDDTEGKFYGPEDPRLMLVRNKAGYDEPLIIFNAHHRKLTHFDDDTDDRILLKAEFYRSMFICWPWQFQKGKRNTDGFSDRVYDKNYYNKVVELKMKNQPRRGKQKNWTPFISVMEREKDGYDKYVSFVYRWANFEVLNCDLIYGSGICAFTYRLSPFLSTREVVGPLRGGTGLVNINGLLGDRAKKYIPTDREVWVGLARAHLDSCGCGKNMYRPNLVVVTKDTIHENENMYKISQVSSSISLDIPIIGWDLLNPQDVCTGPNILIPNGISNWDIIDIEHGDDDFEDYMTLSLSISDYTVHRINVKGLLKKLIRVNDGHIFNEMVDTENLEGFNNDNVLCALKGSAEFCYQYG</sequence>
<evidence type="ECO:0000256" key="1">
    <source>
        <dbReference type="ARBA" id="ARBA00004606"/>
    </source>
</evidence>
<dbReference type="AlphaFoldDB" id="G3AYI1"/>
<evidence type="ECO:0000313" key="11">
    <source>
        <dbReference type="Proteomes" id="UP000000707"/>
    </source>
</evidence>
<dbReference type="Pfam" id="PF12141">
    <property type="entry name" value="BMT"/>
    <property type="match status" value="1"/>
</dbReference>
<keyword evidence="7" id="KW-1133">Transmembrane helix</keyword>
<evidence type="ECO:0000256" key="4">
    <source>
        <dbReference type="ARBA" id="ARBA00022679"/>
    </source>
</evidence>
<keyword evidence="4" id="KW-0808">Transferase</keyword>
<keyword evidence="11" id="KW-1185">Reference proteome</keyword>
<accession>G3AYI1</accession>
<dbReference type="eggNOG" id="ENOG502QTZG">
    <property type="taxonomic scope" value="Eukaryota"/>
</dbReference>
<comment type="similarity">
    <text evidence="2">Belongs to the BMT family.</text>
</comment>
<dbReference type="EMBL" id="GL996512">
    <property type="protein sequence ID" value="EGV65856.1"/>
    <property type="molecule type" value="Genomic_DNA"/>
</dbReference>
<organism evidence="11">
    <name type="scientific">Candida tenuis (strain ATCC 10573 / BCRC 21748 / CBS 615 / JCM 9827 / NBRC 10315 / NRRL Y-1498 / VKM Y-70)</name>
    <name type="common">Yeast</name>
    <name type="synonym">Yamadazyma tenuis</name>
    <dbReference type="NCBI Taxonomy" id="590646"/>
    <lineage>
        <taxon>Eukaryota</taxon>
        <taxon>Fungi</taxon>
        <taxon>Dikarya</taxon>
        <taxon>Ascomycota</taxon>
        <taxon>Saccharomycotina</taxon>
        <taxon>Pichiomycetes</taxon>
        <taxon>Debaryomycetaceae</taxon>
        <taxon>Yamadazyma</taxon>
    </lineage>
</organism>
<gene>
    <name evidence="10" type="ORF">CANTEDRAFT_101950</name>
</gene>
<evidence type="ECO:0000256" key="2">
    <source>
        <dbReference type="ARBA" id="ARBA00009486"/>
    </source>
</evidence>
<keyword evidence="6" id="KW-0735">Signal-anchor</keyword>
<evidence type="ECO:0000256" key="9">
    <source>
        <dbReference type="ARBA" id="ARBA00023316"/>
    </source>
</evidence>
<dbReference type="STRING" id="590646.G3AYI1"/>
<evidence type="ECO:0000256" key="3">
    <source>
        <dbReference type="ARBA" id="ARBA00022676"/>
    </source>
</evidence>
<evidence type="ECO:0000313" key="10">
    <source>
        <dbReference type="EMBL" id="EGV65856.1"/>
    </source>
</evidence>
<evidence type="ECO:0000256" key="8">
    <source>
        <dbReference type="ARBA" id="ARBA00023136"/>
    </source>
</evidence>
<keyword evidence="5" id="KW-0812">Transmembrane</keyword>
<protein>
    <submittedName>
        <fullName evidence="10">Uncharacterized protein</fullName>
    </submittedName>
</protein>
<dbReference type="InterPro" id="IPR021988">
    <property type="entry name" value="BMT1"/>
</dbReference>
<proteinExistence type="inferred from homology"/>
<evidence type="ECO:0000256" key="6">
    <source>
        <dbReference type="ARBA" id="ARBA00022968"/>
    </source>
</evidence>
<keyword evidence="9" id="KW-0961">Cell wall biogenesis/degradation</keyword>
<feature type="non-terminal residue" evidence="10">
    <location>
        <position position="641"/>
    </location>
</feature>
<evidence type="ECO:0000256" key="7">
    <source>
        <dbReference type="ARBA" id="ARBA00022989"/>
    </source>
</evidence>
<dbReference type="GO" id="GO:0000030">
    <property type="term" value="F:mannosyltransferase activity"/>
    <property type="evidence" value="ECO:0007669"/>
    <property type="project" value="InterPro"/>
</dbReference>
<dbReference type="GO" id="GO:0071555">
    <property type="term" value="P:cell wall organization"/>
    <property type="evidence" value="ECO:0007669"/>
    <property type="project" value="UniProtKB-KW"/>
</dbReference>
<reference evidence="10 11" key="1">
    <citation type="journal article" date="2011" name="Proc. Natl. Acad. Sci. U.S.A.">
        <title>Comparative genomics of xylose-fermenting fungi for enhanced biofuel production.</title>
        <authorList>
            <person name="Wohlbach D.J."/>
            <person name="Kuo A."/>
            <person name="Sato T.K."/>
            <person name="Potts K.M."/>
            <person name="Salamov A.A."/>
            <person name="LaButti K.M."/>
            <person name="Sun H."/>
            <person name="Clum A."/>
            <person name="Pangilinan J.L."/>
            <person name="Lindquist E.A."/>
            <person name="Lucas S."/>
            <person name="Lapidus A."/>
            <person name="Jin M."/>
            <person name="Gunawan C."/>
            <person name="Balan V."/>
            <person name="Dale B.E."/>
            <person name="Jeffries T.W."/>
            <person name="Zinkel R."/>
            <person name="Barry K.W."/>
            <person name="Grigoriev I.V."/>
            <person name="Gasch A.P."/>
        </authorList>
    </citation>
    <scope>NUCLEOTIDE SEQUENCE [LARGE SCALE GENOMIC DNA]</scope>
    <source>
        <strain evidence="11">ATCC 10573 / BCRC 21748 / CBS 615 / JCM 9827 / NBRC 10315 / NRRL Y-1498 / VKM Y-70</strain>
    </source>
</reference>
<evidence type="ECO:0000256" key="5">
    <source>
        <dbReference type="ARBA" id="ARBA00022692"/>
    </source>
</evidence>
<dbReference type="Proteomes" id="UP000000707">
    <property type="component" value="Unassembled WGS sequence"/>
</dbReference>
<keyword evidence="3" id="KW-0328">Glycosyltransferase</keyword>
<dbReference type="OrthoDB" id="3631276at2759"/>
<name>G3AYI1_CANTC</name>
<comment type="subcellular location">
    <subcellularLocation>
        <location evidence="1">Membrane</location>
        <topology evidence="1">Single-pass type II membrane protein</topology>
    </subcellularLocation>
</comment>